<reference evidence="2 3" key="1">
    <citation type="submission" date="2021-06" db="EMBL/GenBank/DDBJ databases">
        <title>Sphingomonas sp. XMGL2, whole genome shotgun sequencing project.</title>
        <authorList>
            <person name="Zhao G."/>
            <person name="Shen L."/>
        </authorList>
    </citation>
    <scope>NUCLEOTIDE SEQUENCE [LARGE SCALE GENOMIC DNA]</scope>
    <source>
        <strain evidence="2 3">XMGL2</strain>
    </source>
</reference>
<evidence type="ECO:0000313" key="3">
    <source>
        <dbReference type="Proteomes" id="UP000776276"/>
    </source>
</evidence>
<dbReference type="EMBL" id="JAHKRT010000005">
    <property type="protein sequence ID" value="MBU3078259.1"/>
    <property type="molecule type" value="Genomic_DNA"/>
</dbReference>
<proteinExistence type="predicted"/>
<gene>
    <name evidence="2" type="ORF">KOF26_10300</name>
</gene>
<name>A0ABS6BJ99_9SPHN</name>
<accession>A0ABS6BJ99</accession>
<evidence type="ECO:0000256" key="1">
    <source>
        <dbReference type="SAM" id="Phobius"/>
    </source>
</evidence>
<comment type="caution">
    <text evidence="2">The sequence shown here is derived from an EMBL/GenBank/DDBJ whole genome shotgun (WGS) entry which is preliminary data.</text>
</comment>
<keyword evidence="1" id="KW-0472">Membrane</keyword>
<organism evidence="2 3">
    <name type="scientific">Sphingomonas quercus</name>
    <dbReference type="NCBI Taxonomy" id="2842451"/>
    <lineage>
        <taxon>Bacteria</taxon>
        <taxon>Pseudomonadati</taxon>
        <taxon>Pseudomonadota</taxon>
        <taxon>Alphaproteobacteria</taxon>
        <taxon>Sphingomonadales</taxon>
        <taxon>Sphingomonadaceae</taxon>
        <taxon>Sphingomonas</taxon>
    </lineage>
</organism>
<dbReference type="RefSeq" id="WP_216324210.1">
    <property type="nucleotide sequence ID" value="NZ_JAHKRT010000005.1"/>
</dbReference>
<keyword evidence="1" id="KW-1133">Transmembrane helix</keyword>
<sequence>MAIGVAAGLSVSLRDATVPMFGSGPALAAVAISALALIRKWRAAR</sequence>
<keyword evidence="1" id="KW-0812">Transmembrane</keyword>
<protein>
    <submittedName>
        <fullName evidence="2">Uncharacterized protein</fullName>
    </submittedName>
</protein>
<feature type="transmembrane region" description="Helical" evidence="1">
    <location>
        <begin position="20"/>
        <end position="38"/>
    </location>
</feature>
<keyword evidence="3" id="KW-1185">Reference proteome</keyword>
<evidence type="ECO:0000313" key="2">
    <source>
        <dbReference type="EMBL" id="MBU3078259.1"/>
    </source>
</evidence>
<dbReference type="Proteomes" id="UP000776276">
    <property type="component" value="Unassembled WGS sequence"/>
</dbReference>